<evidence type="ECO:0000256" key="1">
    <source>
        <dbReference type="SAM" id="Phobius"/>
    </source>
</evidence>
<reference evidence="3" key="1">
    <citation type="submission" date="2014-11" db="EMBL/GenBank/DDBJ databases">
        <title>Genome sequencing of Roseivirga sp. D-25.</title>
        <authorList>
            <person name="Selvaratnam C."/>
            <person name="Thevarajoo S."/>
            <person name="Goh K.M."/>
            <person name="Eee R."/>
            <person name="Chan K.-G."/>
            <person name="Chong C.S."/>
        </authorList>
    </citation>
    <scope>NUCLEOTIDE SEQUENCE [LARGE SCALE GENOMIC DNA]</scope>
    <source>
        <strain evidence="3">D-25</strain>
    </source>
</reference>
<sequence length="102" mass="11901">MISDKKLRQLLLEKRQKGKWPLQLVVFTLVFALVFGVVEYAFYGFTMEGHTIDELLATMGKGAVVAFLMTIIRFGRTNYQLNKYKVELDTFEKQQTEIDKLF</sequence>
<proteinExistence type="predicted"/>
<keyword evidence="1" id="KW-1133">Transmembrane helix</keyword>
<protein>
    <submittedName>
        <fullName evidence="2">Uncharacterized protein</fullName>
    </submittedName>
</protein>
<dbReference type="RefSeq" id="WP_053223577.1">
    <property type="nucleotide sequence ID" value="NZ_JSVA01000010.1"/>
</dbReference>
<feature type="transmembrane region" description="Helical" evidence="1">
    <location>
        <begin position="55"/>
        <end position="75"/>
    </location>
</feature>
<dbReference type="EMBL" id="JSVA01000010">
    <property type="protein sequence ID" value="KOF02640.1"/>
    <property type="molecule type" value="Genomic_DNA"/>
</dbReference>
<comment type="caution">
    <text evidence="2">The sequence shown here is derived from an EMBL/GenBank/DDBJ whole genome shotgun (WGS) entry which is preliminary data.</text>
</comment>
<dbReference type="AlphaFoldDB" id="A0A0L8AKF6"/>
<organism evidence="2 3">
    <name type="scientific">Roseivirga seohaensis subsp. aquiponti</name>
    <dbReference type="NCBI Taxonomy" id="1566026"/>
    <lineage>
        <taxon>Bacteria</taxon>
        <taxon>Pseudomonadati</taxon>
        <taxon>Bacteroidota</taxon>
        <taxon>Cytophagia</taxon>
        <taxon>Cytophagales</taxon>
        <taxon>Roseivirgaceae</taxon>
        <taxon>Roseivirga</taxon>
    </lineage>
</organism>
<gene>
    <name evidence="2" type="ORF">OB69_09970</name>
</gene>
<dbReference type="OrthoDB" id="982893at2"/>
<keyword evidence="1" id="KW-0812">Transmembrane</keyword>
<keyword evidence="1" id="KW-0472">Membrane</keyword>
<dbReference type="Proteomes" id="UP000036908">
    <property type="component" value="Unassembled WGS sequence"/>
</dbReference>
<keyword evidence="3" id="KW-1185">Reference proteome</keyword>
<evidence type="ECO:0000313" key="3">
    <source>
        <dbReference type="Proteomes" id="UP000036908"/>
    </source>
</evidence>
<dbReference type="PATRIC" id="fig|1566026.4.peg.277"/>
<evidence type="ECO:0000313" key="2">
    <source>
        <dbReference type="EMBL" id="KOF02640.1"/>
    </source>
</evidence>
<accession>A0A0L8AKF6</accession>
<feature type="transmembrane region" description="Helical" evidence="1">
    <location>
        <begin position="20"/>
        <end position="43"/>
    </location>
</feature>
<name>A0A0L8AKF6_9BACT</name>